<dbReference type="Proteomes" id="UP001156666">
    <property type="component" value="Unassembled WGS sequence"/>
</dbReference>
<evidence type="ECO:0000313" key="3">
    <source>
        <dbReference type="Proteomes" id="UP001156666"/>
    </source>
</evidence>
<dbReference type="Pfam" id="PF13788">
    <property type="entry name" value="DUF4180"/>
    <property type="match status" value="1"/>
</dbReference>
<dbReference type="EMBL" id="BSOH01000010">
    <property type="protein sequence ID" value="GLR17247.1"/>
    <property type="molecule type" value="Genomic_DNA"/>
</dbReference>
<proteinExistence type="predicted"/>
<dbReference type="InterPro" id="IPR025438">
    <property type="entry name" value="DUF4180"/>
</dbReference>
<dbReference type="AlphaFoldDB" id="A0AA37WEF4"/>
<reference evidence="2" key="1">
    <citation type="journal article" date="2014" name="Int. J. Syst. Evol. Microbiol.">
        <title>Complete genome sequence of Corynebacterium casei LMG S-19264T (=DSM 44701T), isolated from a smear-ripened cheese.</title>
        <authorList>
            <consortium name="US DOE Joint Genome Institute (JGI-PGF)"/>
            <person name="Walter F."/>
            <person name="Albersmeier A."/>
            <person name="Kalinowski J."/>
            <person name="Ruckert C."/>
        </authorList>
    </citation>
    <scope>NUCLEOTIDE SEQUENCE</scope>
    <source>
        <strain evidence="2">NBRC 108769</strain>
    </source>
</reference>
<comment type="caution">
    <text evidence="2">The sequence shown here is derived from an EMBL/GenBank/DDBJ whole genome shotgun (WGS) entry which is preliminary data.</text>
</comment>
<gene>
    <name evidence="2" type="ORF">GCM10007940_18620</name>
</gene>
<organism evidence="2 3">
    <name type="scientific">Portibacter lacus</name>
    <dbReference type="NCBI Taxonomy" id="1099794"/>
    <lineage>
        <taxon>Bacteria</taxon>
        <taxon>Pseudomonadati</taxon>
        <taxon>Bacteroidota</taxon>
        <taxon>Saprospiria</taxon>
        <taxon>Saprospirales</taxon>
        <taxon>Haliscomenobacteraceae</taxon>
        <taxon>Portibacter</taxon>
    </lineage>
</organism>
<evidence type="ECO:0000259" key="1">
    <source>
        <dbReference type="Pfam" id="PF13788"/>
    </source>
</evidence>
<accession>A0AA37WEF4</accession>
<dbReference type="RefSeq" id="WP_235293877.1">
    <property type="nucleotide sequence ID" value="NZ_BSOH01000010.1"/>
</dbReference>
<evidence type="ECO:0000313" key="2">
    <source>
        <dbReference type="EMBL" id="GLR17247.1"/>
    </source>
</evidence>
<protein>
    <recommendedName>
        <fullName evidence="1">DUF4180 domain-containing protein</fullName>
    </recommendedName>
</protein>
<keyword evidence="3" id="KW-1185">Reference proteome</keyword>
<sequence>MEFKKHVVGEKNVAEIISDQVEINSVEDGKDLLGNVYYQNFDGVIVYKKHITPDFFDLKNGIAGDILQKFSNYRIRLAIIGDFSGFTSQSIRDFIFESNKMGHVVFVAKLEEALDLLGK</sequence>
<feature type="domain" description="DUF4180" evidence="1">
    <location>
        <begin position="10"/>
        <end position="115"/>
    </location>
</feature>
<name>A0AA37WEF4_9BACT</name>
<reference evidence="2" key="2">
    <citation type="submission" date="2023-01" db="EMBL/GenBank/DDBJ databases">
        <title>Draft genome sequence of Portibacter lacus strain NBRC 108769.</title>
        <authorList>
            <person name="Sun Q."/>
            <person name="Mori K."/>
        </authorList>
    </citation>
    <scope>NUCLEOTIDE SEQUENCE</scope>
    <source>
        <strain evidence="2">NBRC 108769</strain>
    </source>
</reference>